<protein>
    <submittedName>
        <fullName evidence="1">DUF3990 domain-containing protein</fullName>
    </submittedName>
</protein>
<proteinExistence type="predicted"/>
<dbReference type="EMBL" id="SBAP01000007">
    <property type="protein sequence ID" value="RXZ70548.1"/>
    <property type="molecule type" value="Genomic_DNA"/>
</dbReference>
<evidence type="ECO:0000313" key="2">
    <source>
        <dbReference type="Proteomes" id="UP000289216"/>
    </source>
</evidence>
<reference evidence="1 2" key="1">
    <citation type="submission" date="2019-01" db="EMBL/GenBank/DDBJ databases">
        <title>Fusobacterium necrophorum Isolated From the Uterus of Dairy Cows.</title>
        <authorList>
            <person name="Francis A.M."/>
        </authorList>
    </citation>
    <scope>NUCLEOTIDE SEQUENCE [LARGE SCALE GENOMIC DNA]</scope>
    <source>
        <strain evidence="1 2">KG35</strain>
    </source>
</reference>
<dbReference type="Proteomes" id="UP000289216">
    <property type="component" value="Unassembled WGS sequence"/>
</dbReference>
<evidence type="ECO:0000313" key="1">
    <source>
        <dbReference type="EMBL" id="RXZ70548.1"/>
    </source>
</evidence>
<dbReference type="Pfam" id="PF13151">
    <property type="entry name" value="DUF3990"/>
    <property type="match status" value="1"/>
</dbReference>
<gene>
    <name evidence="1" type="ORF">EPT53_03395</name>
</gene>
<name>A0A4Q2KY11_9FUSO</name>
<sequence>MGKMTVYHGSYTSIEEPKILKGKNAKDFGVGFYCTLIREQAERWAKRYSTPTISVYTVRIKEGLNIKEFSEMTEEWLDFIVHCRQGNPHPYDIVIGAMANDQIYNFIADYVEGSITREQFWMMAKFKYPTHQINFCSANALECLEFIRAEEVEK</sequence>
<accession>A0A4Q2KY11</accession>
<dbReference type="InterPro" id="IPR025051">
    <property type="entry name" value="DUF3990"/>
</dbReference>
<comment type="caution">
    <text evidence="1">The sequence shown here is derived from an EMBL/GenBank/DDBJ whole genome shotgun (WGS) entry which is preliminary data.</text>
</comment>
<dbReference type="AlphaFoldDB" id="A0A4Q2KY11"/>
<dbReference type="RefSeq" id="WP_035904764.1">
    <property type="nucleotide sequence ID" value="NZ_FMXX01000045.1"/>
</dbReference>
<organism evidence="1 2">
    <name type="scientific">Fusobacterium necrophorum</name>
    <dbReference type="NCBI Taxonomy" id="859"/>
    <lineage>
        <taxon>Bacteria</taxon>
        <taxon>Fusobacteriati</taxon>
        <taxon>Fusobacteriota</taxon>
        <taxon>Fusobacteriia</taxon>
        <taxon>Fusobacteriales</taxon>
        <taxon>Fusobacteriaceae</taxon>
        <taxon>Fusobacterium</taxon>
    </lineage>
</organism>